<accession>A0A9D2NRV3</accession>
<evidence type="ECO:0000313" key="1">
    <source>
        <dbReference type="EMBL" id="HJC36386.1"/>
    </source>
</evidence>
<dbReference type="EMBL" id="DWWM01000027">
    <property type="protein sequence ID" value="HJC36386.1"/>
    <property type="molecule type" value="Genomic_DNA"/>
</dbReference>
<name>A0A9D2NRV3_9FIRM</name>
<reference evidence="1" key="1">
    <citation type="journal article" date="2021" name="PeerJ">
        <title>Extensive microbial diversity within the chicken gut microbiome revealed by metagenomics and culture.</title>
        <authorList>
            <person name="Gilroy R."/>
            <person name="Ravi A."/>
            <person name="Getino M."/>
            <person name="Pursley I."/>
            <person name="Horton D.L."/>
            <person name="Alikhan N.F."/>
            <person name="Baker D."/>
            <person name="Gharbi K."/>
            <person name="Hall N."/>
            <person name="Watson M."/>
            <person name="Adriaenssens E.M."/>
            <person name="Foster-Nyarko E."/>
            <person name="Jarju S."/>
            <person name="Secka A."/>
            <person name="Antonio M."/>
            <person name="Oren A."/>
            <person name="Chaudhuri R.R."/>
            <person name="La Ragione R."/>
            <person name="Hildebrand F."/>
            <person name="Pallen M.J."/>
        </authorList>
    </citation>
    <scope>NUCLEOTIDE SEQUENCE</scope>
    <source>
        <strain evidence="1">CHK187-11901</strain>
    </source>
</reference>
<dbReference type="AlphaFoldDB" id="A0A9D2NRV3"/>
<sequence length="60" mass="7014">MKKMYSGVFATHVKCTREETMRLPEMNDAQMLELLYHENCTSISLQPELVHTQVRESSIQ</sequence>
<proteinExistence type="predicted"/>
<reference evidence="1" key="2">
    <citation type="submission" date="2021-04" db="EMBL/GenBank/DDBJ databases">
        <authorList>
            <person name="Gilroy R."/>
        </authorList>
    </citation>
    <scope>NUCLEOTIDE SEQUENCE</scope>
    <source>
        <strain evidence="1">CHK187-11901</strain>
    </source>
</reference>
<organism evidence="1 2">
    <name type="scientific">Candidatus Merdibacter merdavium</name>
    <dbReference type="NCBI Taxonomy" id="2838692"/>
    <lineage>
        <taxon>Bacteria</taxon>
        <taxon>Bacillati</taxon>
        <taxon>Bacillota</taxon>
        <taxon>Erysipelotrichia</taxon>
        <taxon>Erysipelotrichales</taxon>
        <taxon>Erysipelotrichaceae</taxon>
        <taxon>Merdibacter</taxon>
    </lineage>
</organism>
<protein>
    <submittedName>
        <fullName evidence="1">Uncharacterized protein</fullName>
    </submittedName>
</protein>
<evidence type="ECO:0000313" key="2">
    <source>
        <dbReference type="Proteomes" id="UP000823896"/>
    </source>
</evidence>
<comment type="caution">
    <text evidence="1">The sequence shown here is derived from an EMBL/GenBank/DDBJ whole genome shotgun (WGS) entry which is preliminary data.</text>
</comment>
<gene>
    <name evidence="1" type="ORF">H9702_04565</name>
</gene>
<dbReference type="Proteomes" id="UP000823896">
    <property type="component" value="Unassembled WGS sequence"/>
</dbReference>